<dbReference type="Pfam" id="PF01171">
    <property type="entry name" value="ATP_bind_3"/>
    <property type="match status" value="1"/>
</dbReference>
<reference evidence="10 11" key="1">
    <citation type="submission" date="2019-09" db="EMBL/GenBank/DDBJ databases">
        <title>Draft genome sequences of 48 bacterial type strains from the CCUG.</title>
        <authorList>
            <person name="Tunovic T."/>
            <person name="Pineiro-Iglesias B."/>
            <person name="Unosson C."/>
            <person name="Inganas E."/>
            <person name="Ohlen M."/>
            <person name="Cardew S."/>
            <person name="Jensie-Markopoulos S."/>
            <person name="Salva-Serra F."/>
            <person name="Jaen-Luchoro D."/>
            <person name="Karlsson R."/>
            <person name="Svensson-Stadler L."/>
            <person name="Chun J."/>
            <person name="Moore E."/>
        </authorList>
    </citation>
    <scope>NUCLEOTIDE SEQUENCE [LARGE SCALE GENOMIC DNA]</scope>
    <source>
        <strain evidence="10 11">CCUG 30977</strain>
    </source>
</reference>
<dbReference type="AlphaFoldDB" id="A0A643FEK0"/>
<evidence type="ECO:0000256" key="7">
    <source>
        <dbReference type="ARBA" id="ARBA00048539"/>
    </source>
</evidence>
<keyword evidence="11" id="KW-1185">Reference proteome</keyword>
<gene>
    <name evidence="8 10" type="primary">tilS</name>
    <name evidence="10" type="ORF">F7Q92_05085</name>
</gene>
<evidence type="ECO:0000256" key="3">
    <source>
        <dbReference type="ARBA" id="ARBA00022598"/>
    </source>
</evidence>
<accession>A0A643FEK0</accession>
<feature type="binding site" evidence="8">
    <location>
        <begin position="15"/>
        <end position="20"/>
    </location>
    <ligand>
        <name>ATP</name>
        <dbReference type="ChEBI" id="CHEBI:30616"/>
    </ligand>
</feature>
<dbReference type="NCBIfam" id="TIGR02433">
    <property type="entry name" value="lysidine_TilS_C"/>
    <property type="match status" value="1"/>
</dbReference>
<keyword evidence="2 8" id="KW-0963">Cytoplasm</keyword>
<comment type="subcellular location">
    <subcellularLocation>
        <location evidence="1 8">Cytoplasm</location>
    </subcellularLocation>
</comment>
<feature type="domain" description="Lysidine-tRNA(Ile) synthetase C-terminal" evidence="9">
    <location>
        <begin position="361"/>
        <end position="438"/>
    </location>
</feature>
<dbReference type="Pfam" id="PF11734">
    <property type="entry name" value="TilS_C"/>
    <property type="match status" value="1"/>
</dbReference>
<dbReference type="GO" id="GO:0005524">
    <property type="term" value="F:ATP binding"/>
    <property type="evidence" value="ECO:0007669"/>
    <property type="project" value="UniProtKB-UniRule"/>
</dbReference>
<evidence type="ECO:0000256" key="2">
    <source>
        <dbReference type="ARBA" id="ARBA00022490"/>
    </source>
</evidence>
<dbReference type="SUPFAM" id="SSF56037">
    <property type="entry name" value="PheT/TilS domain"/>
    <property type="match status" value="1"/>
</dbReference>
<dbReference type="SUPFAM" id="SSF52402">
    <property type="entry name" value="Adenine nucleotide alpha hydrolases-like"/>
    <property type="match status" value="1"/>
</dbReference>
<dbReference type="Gene3D" id="3.40.50.620">
    <property type="entry name" value="HUPs"/>
    <property type="match status" value="1"/>
</dbReference>
<dbReference type="InterPro" id="IPR012094">
    <property type="entry name" value="tRNA_Ile_lys_synt"/>
</dbReference>
<comment type="caution">
    <text evidence="10">The sequence shown here is derived from an EMBL/GenBank/DDBJ whole genome shotgun (WGS) entry which is preliminary data.</text>
</comment>
<name>A0A643FEK0_IDEDE</name>
<dbReference type="Proteomes" id="UP000430120">
    <property type="component" value="Unassembled WGS sequence"/>
</dbReference>
<keyword evidence="6 8" id="KW-0067">ATP-binding</keyword>
<dbReference type="RefSeq" id="WP_151123109.1">
    <property type="nucleotide sequence ID" value="NZ_CP088081.1"/>
</dbReference>
<protein>
    <recommendedName>
        <fullName evidence="8">tRNA(Ile)-lysidine synthase</fullName>
        <ecNumber evidence="8">6.3.4.19</ecNumber>
    </recommendedName>
    <alternativeName>
        <fullName evidence="8">tRNA(Ile)-2-lysyl-cytidine synthase</fullName>
    </alternativeName>
    <alternativeName>
        <fullName evidence="8">tRNA(Ile)-lysidine synthetase</fullName>
    </alternativeName>
</protein>
<sequence length="451" mass="49924">MATRVTTPVVAVAFSGGRDSTALLHAVWRQSAGTDLHVVALHVHHGLMPRADDWWVHCQQQVARWARREGRLSFLGRRLTQRPEAGQSVEAWARRARYQALAEMAAEVGADTVLLAHHQRDQAETVLLQALRGAGPAGLAGMPRAVERQGIRWVRPWLGQPASAIDHYIQRHRLRHIEDDSNLDRRFARNRLRHDVLPALEACFPHAQDALVAVAQHSHDASQLIQEVVQAELQRLGASGVELPLPGWTGMSAVRRRLVLAAWLKWAAAEHGLPPPHASLQTQIASGLTRPGPARWQSEGGLEWRLYRGVLSATLLSPGQVAGQPRQLMGPQALELPDWQARLDFEPVQVGGLSAEQLSGAWLLPRQGGEQFQVGPDRPPRSLKKQFQAAGVPAWQRHAPVLCRRRADGRMDVLFVPGLGVDARHAAVAGTRQWRPIWSTDRPDEVSDPLE</sequence>
<dbReference type="InterPro" id="IPR014729">
    <property type="entry name" value="Rossmann-like_a/b/a_fold"/>
</dbReference>
<evidence type="ECO:0000256" key="1">
    <source>
        <dbReference type="ARBA" id="ARBA00004496"/>
    </source>
</evidence>
<dbReference type="EMBL" id="VZPB01000008">
    <property type="protein sequence ID" value="KAB0584082.1"/>
    <property type="molecule type" value="Genomic_DNA"/>
</dbReference>
<comment type="similarity">
    <text evidence="8">Belongs to the tRNA(Ile)-lysidine synthase family.</text>
</comment>
<keyword evidence="5 8" id="KW-0547">Nucleotide-binding</keyword>
<evidence type="ECO:0000259" key="9">
    <source>
        <dbReference type="SMART" id="SM00977"/>
    </source>
</evidence>
<evidence type="ECO:0000256" key="5">
    <source>
        <dbReference type="ARBA" id="ARBA00022741"/>
    </source>
</evidence>
<evidence type="ECO:0000313" key="11">
    <source>
        <dbReference type="Proteomes" id="UP000430120"/>
    </source>
</evidence>
<evidence type="ECO:0000256" key="8">
    <source>
        <dbReference type="HAMAP-Rule" id="MF_01161"/>
    </source>
</evidence>
<dbReference type="GO" id="GO:0005737">
    <property type="term" value="C:cytoplasm"/>
    <property type="evidence" value="ECO:0007669"/>
    <property type="project" value="UniProtKB-SubCell"/>
</dbReference>
<dbReference type="GO" id="GO:0032267">
    <property type="term" value="F:tRNA(Ile)-lysidine synthase activity"/>
    <property type="evidence" value="ECO:0007669"/>
    <property type="project" value="UniProtKB-EC"/>
</dbReference>
<dbReference type="InterPro" id="IPR012795">
    <property type="entry name" value="tRNA_Ile_lys_synt_N"/>
</dbReference>
<dbReference type="PANTHER" id="PTHR43033:SF1">
    <property type="entry name" value="TRNA(ILE)-LYSIDINE SYNTHASE-RELATED"/>
    <property type="match status" value="1"/>
</dbReference>
<evidence type="ECO:0000256" key="6">
    <source>
        <dbReference type="ARBA" id="ARBA00022840"/>
    </source>
</evidence>
<dbReference type="PANTHER" id="PTHR43033">
    <property type="entry name" value="TRNA(ILE)-LYSIDINE SYNTHASE-RELATED"/>
    <property type="match status" value="1"/>
</dbReference>
<dbReference type="HAMAP" id="MF_01161">
    <property type="entry name" value="tRNA_Ile_lys_synt"/>
    <property type="match status" value="1"/>
</dbReference>
<organism evidence="10 11">
    <name type="scientific">Ideonella dechloratans</name>
    <dbReference type="NCBI Taxonomy" id="36863"/>
    <lineage>
        <taxon>Bacteria</taxon>
        <taxon>Pseudomonadati</taxon>
        <taxon>Pseudomonadota</taxon>
        <taxon>Betaproteobacteria</taxon>
        <taxon>Burkholderiales</taxon>
        <taxon>Sphaerotilaceae</taxon>
        <taxon>Ideonella</taxon>
    </lineage>
</organism>
<dbReference type="EC" id="6.3.4.19" evidence="8"/>
<keyword evidence="4 8" id="KW-0819">tRNA processing</keyword>
<keyword evidence="3 8" id="KW-0436">Ligase</keyword>
<dbReference type="CDD" id="cd01992">
    <property type="entry name" value="TilS_N"/>
    <property type="match status" value="1"/>
</dbReference>
<dbReference type="NCBIfam" id="TIGR02432">
    <property type="entry name" value="lysidine_TilS_N"/>
    <property type="match status" value="1"/>
</dbReference>
<evidence type="ECO:0000313" key="10">
    <source>
        <dbReference type="EMBL" id="KAB0584082.1"/>
    </source>
</evidence>
<dbReference type="SMART" id="SM00977">
    <property type="entry name" value="TilS_C"/>
    <property type="match status" value="1"/>
</dbReference>
<comment type="function">
    <text evidence="8">Ligates lysine onto the cytidine present at position 34 of the AUA codon-specific tRNA(Ile) that contains the anticodon CAU, in an ATP-dependent manner. Cytidine is converted to lysidine, thus changing the amino acid specificity of the tRNA from methionine to isoleucine.</text>
</comment>
<dbReference type="InterPro" id="IPR011063">
    <property type="entry name" value="TilS/TtcA_N"/>
</dbReference>
<comment type="domain">
    <text evidence="8">The N-terminal region contains the highly conserved SGGXDS motif, predicted to be a P-loop motif involved in ATP binding.</text>
</comment>
<comment type="catalytic activity">
    <reaction evidence="7 8">
        <text>cytidine(34) in tRNA(Ile2) + L-lysine + ATP = lysidine(34) in tRNA(Ile2) + AMP + diphosphate + H(+)</text>
        <dbReference type="Rhea" id="RHEA:43744"/>
        <dbReference type="Rhea" id="RHEA-COMP:10625"/>
        <dbReference type="Rhea" id="RHEA-COMP:10670"/>
        <dbReference type="ChEBI" id="CHEBI:15378"/>
        <dbReference type="ChEBI" id="CHEBI:30616"/>
        <dbReference type="ChEBI" id="CHEBI:32551"/>
        <dbReference type="ChEBI" id="CHEBI:33019"/>
        <dbReference type="ChEBI" id="CHEBI:82748"/>
        <dbReference type="ChEBI" id="CHEBI:83665"/>
        <dbReference type="ChEBI" id="CHEBI:456215"/>
        <dbReference type="EC" id="6.3.4.19"/>
    </reaction>
</comment>
<dbReference type="OrthoDB" id="9807403at2"/>
<dbReference type="GO" id="GO:0006400">
    <property type="term" value="P:tRNA modification"/>
    <property type="evidence" value="ECO:0007669"/>
    <property type="project" value="UniProtKB-UniRule"/>
</dbReference>
<dbReference type="InterPro" id="IPR012796">
    <property type="entry name" value="Lysidine-tRNA-synth_C"/>
</dbReference>
<evidence type="ECO:0000256" key="4">
    <source>
        <dbReference type="ARBA" id="ARBA00022694"/>
    </source>
</evidence>
<proteinExistence type="inferred from homology"/>